<dbReference type="HOGENOM" id="CLU_2465404_0_0_6"/>
<sequence length="88" mass="9864">MQENKEELKKIQSKIIKLMLLDFPGVILVGIGLYGILKKHNNFFLEQFGNHNLAYVSLGLGIFIMALVIPKLIPLLKRQSEIVNGSAT</sequence>
<keyword evidence="1" id="KW-1133">Transmembrane helix</keyword>
<keyword evidence="1" id="KW-0812">Transmembrane</keyword>
<dbReference type="STRING" id="491952.Mar181_1168"/>
<protein>
    <submittedName>
        <fullName evidence="2">Uncharacterized protein</fullName>
    </submittedName>
</protein>
<keyword evidence="1" id="KW-0472">Membrane</keyword>
<evidence type="ECO:0000313" key="2">
    <source>
        <dbReference type="EMBL" id="AEF54215.1"/>
    </source>
</evidence>
<dbReference type="Proteomes" id="UP000009230">
    <property type="component" value="Chromosome"/>
</dbReference>
<feature type="transmembrane region" description="Helical" evidence="1">
    <location>
        <begin position="53"/>
        <end position="73"/>
    </location>
</feature>
<dbReference type="EMBL" id="CP002771">
    <property type="protein sequence ID" value="AEF54215.1"/>
    <property type="molecule type" value="Genomic_DNA"/>
</dbReference>
<gene>
    <name evidence="2" type="ordered locus">Mar181_1168</name>
</gene>
<proteinExistence type="predicted"/>
<evidence type="ECO:0000256" key="1">
    <source>
        <dbReference type="SAM" id="Phobius"/>
    </source>
</evidence>
<evidence type="ECO:0000313" key="3">
    <source>
        <dbReference type="Proteomes" id="UP000009230"/>
    </source>
</evidence>
<dbReference type="AlphaFoldDB" id="F6CVA5"/>
<name>F6CVA5_MARPP</name>
<accession>F6CVA5</accession>
<keyword evidence="3" id="KW-1185">Reference proteome</keyword>
<reference evidence="2 3" key="1">
    <citation type="journal article" date="2012" name="Stand. Genomic Sci.">
        <title>Complete genome sequence of Marinomonas posidonica type strain (IVIA-Po-181(T)).</title>
        <authorList>
            <person name="Lucas-Elio P."/>
            <person name="Goodwin L."/>
            <person name="Woyke T."/>
            <person name="Pitluck S."/>
            <person name="Nolan M."/>
            <person name="Kyrpides N.C."/>
            <person name="Detter J.C."/>
            <person name="Copeland A."/>
            <person name="Lu M."/>
            <person name="Bruce D."/>
            <person name="Detter C."/>
            <person name="Tapia R."/>
            <person name="Han S."/>
            <person name="Land M.L."/>
            <person name="Ivanova N."/>
            <person name="Mikhailova N."/>
            <person name="Johnston A.W."/>
            <person name="Sanchez-Amat A."/>
        </authorList>
    </citation>
    <scope>NUCLEOTIDE SEQUENCE [LARGE SCALE GENOMIC DNA]</scope>
    <source>
        <strain evidence="3">CECT 7376 / NCIMB 14433 / IVIA-Po-181</strain>
    </source>
</reference>
<dbReference type="KEGG" id="mpc:Mar181_1168"/>
<organism evidence="2 3">
    <name type="scientific">Marinomonas posidonica (strain CECT 7376 / NCIMB 14433 / IVIA-Po-181)</name>
    <dbReference type="NCBI Taxonomy" id="491952"/>
    <lineage>
        <taxon>Bacteria</taxon>
        <taxon>Pseudomonadati</taxon>
        <taxon>Pseudomonadota</taxon>
        <taxon>Gammaproteobacteria</taxon>
        <taxon>Oceanospirillales</taxon>
        <taxon>Oceanospirillaceae</taxon>
        <taxon>Marinomonas</taxon>
    </lineage>
</organism>
<feature type="transmembrane region" description="Helical" evidence="1">
    <location>
        <begin position="20"/>
        <end position="37"/>
    </location>
</feature>
<dbReference type="RefSeq" id="WP_013795691.1">
    <property type="nucleotide sequence ID" value="NC_015559.1"/>
</dbReference>